<name>A0A2R6WXU7_MARPO</name>
<proteinExistence type="predicted"/>
<accession>A0A2R6WXU7</accession>
<gene>
    <name evidence="2" type="ORF">MARPO_0050s0124</name>
</gene>
<feature type="region of interest" description="Disordered" evidence="1">
    <location>
        <begin position="96"/>
        <end position="119"/>
    </location>
</feature>
<feature type="compositionally biased region" description="Polar residues" evidence="1">
    <location>
        <begin position="103"/>
        <end position="119"/>
    </location>
</feature>
<sequence>MTNRRQLNRTRAGAKIAENRCRTKADNCLDTCALIPSIQGDWPYLCSLSFRFSLLFRSNCQLTSGTIEATSTSNHWALFAFSQKGGWTGLREGWEEISREEPSNSVSARQVARSKSVTP</sequence>
<organism evidence="2 3">
    <name type="scientific">Marchantia polymorpha</name>
    <name type="common">Common liverwort</name>
    <name type="synonym">Marchantia aquatica</name>
    <dbReference type="NCBI Taxonomy" id="3197"/>
    <lineage>
        <taxon>Eukaryota</taxon>
        <taxon>Viridiplantae</taxon>
        <taxon>Streptophyta</taxon>
        <taxon>Embryophyta</taxon>
        <taxon>Marchantiophyta</taxon>
        <taxon>Marchantiopsida</taxon>
        <taxon>Marchantiidae</taxon>
        <taxon>Marchantiales</taxon>
        <taxon>Marchantiaceae</taxon>
        <taxon>Marchantia</taxon>
    </lineage>
</organism>
<reference evidence="3" key="1">
    <citation type="journal article" date="2017" name="Cell">
        <title>Insights into land plant evolution garnered from the Marchantia polymorpha genome.</title>
        <authorList>
            <person name="Bowman J.L."/>
            <person name="Kohchi T."/>
            <person name="Yamato K.T."/>
            <person name="Jenkins J."/>
            <person name="Shu S."/>
            <person name="Ishizaki K."/>
            <person name="Yamaoka S."/>
            <person name="Nishihama R."/>
            <person name="Nakamura Y."/>
            <person name="Berger F."/>
            <person name="Adam C."/>
            <person name="Aki S.S."/>
            <person name="Althoff F."/>
            <person name="Araki T."/>
            <person name="Arteaga-Vazquez M.A."/>
            <person name="Balasubrmanian S."/>
            <person name="Barry K."/>
            <person name="Bauer D."/>
            <person name="Boehm C.R."/>
            <person name="Briginshaw L."/>
            <person name="Caballero-Perez J."/>
            <person name="Catarino B."/>
            <person name="Chen F."/>
            <person name="Chiyoda S."/>
            <person name="Chovatia M."/>
            <person name="Davies K.M."/>
            <person name="Delmans M."/>
            <person name="Demura T."/>
            <person name="Dierschke T."/>
            <person name="Dolan L."/>
            <person name="Dorantes-Acosta A.E."/>
            <person name="Eklund D.M."/>
            <person name="Florent S.N."/>
            <person name="Flores-Sandoval E."/>
            <person name="Fujiyama A."/>
            <person name="Fukuzawa H."/>
            <person name="Galik B."/>
            <person name="Grimanelli D."/>
            <person name="Grimwood J."/>
            <person name="Grossniklaus U."/>
            <person name="Hamada T."/>
            <person name="Haseloff J."/>
            <person name="Hetherington A.J."/>
            <person name="Higo A."/>
            <person name="Hirakawa Y."/>
            <person name="Hundley H.N."/>
            <person name="Ikeda Y."/>
            <person name="Inoue K."/>
            <person name="Inoue S.I."/>
            <person name="Ishida S."/>
            <person name="Jia Q."/>
            <person name="Kakita M."/>
            <person name="Kanazawa T."/>
            <person name="Kawai Y."/>
            <person name="Kawashima T."/>
            <person name="Kennedy M."/>
            <person name="Kinose K."/>
            <person name="Kinoshita T."/>
            <person name="Kohara Y."/>
            <person name="Koide E."/>
            <person name="Komatsu K."/>
            <person name="Kopischke S."/>
            <person name="Kubo M."/>
            <person name="Kyozuka J."/>
            <person name="Lagercrantz U."/>
            <person name="Lin S.S."/>
            <person name="Lindquist E."/>
            <person name="Lipzen A.M."/>
            <person name="Lu C.W."/>
            <person name="De Luna E."/>
            <person name="Martienssen R.A."/>
            <person name="Minamino N."/>
            <person name="Mizutani M."/>
            <person name="Mizutani M."/>
            <person name="Mochizuki N."/>
            <person name="Monte I."/>
            <person name="Mosher R."/>
            <person name="Nagasaki H."/>
            <person name="Nakagami H."/>
            <person name="Naramoto S."/>
            <person name="Nishitani K."/>
            <person name="Ohtani M."/>
            <person name="Okamoto T."/>
            <person name="Okumura M."/>
            <person name="Phillips J."/>
            <person name="Pollak B."/>
            <person name="Reinders A."/>
            <person name="Rovekamp M."/>
            <person name="Sano R."/>
            <person name="Sawa S."/>
            <person name="Schmid M.W."/>
            <person name="Shirakawa M."/>
            <person name="Solano R."/>
            <person name="Spunde A."/>
            <person name="Suetsugu N."/>
            <person name="Sugano S."/>
            <person name="Sugiyama A."/>
            <person name="Sun R."/>
            <person name="Suzuki Y."/>
            <person name="Takenaka M."/>
            <person name="Takezawa D."/>
            <person name="Tomogane H."/>
            <person name="Tsuzuki M."/>
            <person name="Ueda T."/>
            <person name="Umeda M."/>
            <person name="Ward J.M."/>
            <person name="Watanabe Y."/>
            <person name="Yazaki K."/>
            <person name="Yokoyama R."/>
            <person name="Yoshitake Y."/>
            <person name="Yotsui I."/>
            <person name="Zachgo S."/>
            <person name="Schmutz J."/>
        </authorList>
    </citation>
    <scope>NUCLEOTIDE SEQUENCE [LARGE SCALE GENOMIC DNA]</scope>
    <source>
        <strain evidence="3">Tak-1</strain>
    </source>
</reference>
<dbReference type="Gramene" id="Mp3g13320.1">
    <property type="protein sequence ID" value="Mp3g13320.1.cds1"/>
    <property type="gene ID" value="Mp3g13320"/>
</dbReference>
<dbReference type="AlphaFoldDB" id="A0A2R6WXU7"/>
<evidence type="ECO:0000313" key="2">
    <source>
        <dbReference type="EMBL" id="PTQ38681.1"/>
    </source>
</evidence>
<evidence type="ECO:0000313" key="3">
    <source>
        <dbReference type="Proteomes" id="UP000244005"/>
    </source>
</evidence>
<dbReference type="EMBL" id="KZ772722">
    <property type="protein sequence ID" value="PTQ38681.1"/>
    <property type="molecule type" value="Genomic_DNA"/>
</dbReference>
<protein>
    <submittedName>
        <fullName evidence="2">Uncharacterized protein</fullName>
    </submittedName>
</protein>
<evidence type="ECO:0000256" key="1">
    <source>
        <dbReference type="SAM" id="MobiDB-lite"/>
    </source>
</evidence>
<dbReference type="Proteomes" id="UP000244005">
    <property type="component" value="Unassembled WGS sequence"/>
</dbReference>
<keyword evidence="3" id="KW-1185">Reference proteome</keyword>